<dbReference type="Proteomes" id="UP001519332">
    <property type="component" value="Unassembled WGS sequence"/>
</dbReference>
<keyword evidence="2" id="KW-0378">Hydrolase</keyword>
<dbReference type="SUPFAM" id="SSF53474">
    <property type="entry name" value="alpha/beta-Hydrolases"/>
    <property type="match status" value="1"/>
</dbReference>
<proteinExistence type="inferred from homology"/>
<keyword evidence="3" id="KW-0732">Signal</keyword>
<feature type="signal peptide" evidence="3">
    <location>
        <begin position="1"/>
        <end position="28"/>
    </location>
</feature>
<accession>A0ABS4TE47</accession>
<dbReference type="InterPro" id="IPR000073">
    <property type="entry name" value="AB_hydrolase_1"/>
</dbReference>
<dbReference type="Pfam" id="PF00561">
    <property type="entry name" value="Abhydrolase_1"/>
    <property type="match status" value="1"/>
</dbReference>
<dbReference type="RefSeq" id="WP_209637378.1">
    <property type="nucleotide sequence ID" value="NZ_JAGINW010000001.1"/>
</dbReference>
<evidence type="ECO:0000256" key="1">
    <source>
        <dbReference type="ARBA" id="ARBA00010088"/>
    </source>
</evidence>
<evidence type="ECO:0000259" key="5">
    <source>
        <dbReference type="Pfam" id="PF08386"/>
    </source>
</evidence>
<evidence type="ECO:0000256" key="3">
    <source>
        <dbReference type="SAM" id="SignalP"/>
    </source>
</evidence>
<dbReference type="InterPro" id="IPR013595">
    <property type="entry name" value="Pept_S33_TAP-like_C"/>
</dbReference>
<reference evidence="6 7" key="1">
    <citation type="submission" date="2021-03" db="EMBL/GenBank/DDBJ databases">
        <title>Sequencing the genomes of 1000 actinobacteria strains.</title>
        <authorList>
            <person name="Klenk H.-P."/>
        </authorList>
    </citation>
    <scope>NUCLEOTIDE SEQUENCE [LARGE SCALE GENOMIC DNA]</scope>
    <source>
        <strain evidence="6 7">DSM 46670</strain>
    </source>
</reference>
<feature type="chain" id="PRO_5045363851" evidence="3">
    <location>
        <begin position="29"/>
        <end position="504"/>
    </location>
</feature>
<comment type="caution">
    <text evidence="6">The sequence shown here is derived from an EMBL/GenBank/DDBJ whole genome shotgun (WGS) entry which is preliminary data.</text>
</comment>
<evidence type="ECO:0000259" key="4">
    <source>
        <dbReference type="Pfam" id="PF00561"/>
    </source>
</evidence>
<dbReference type="InterPro" id="IPR051601">
    <property type="entry name" value="Serine_prot/Carboxylest_S33"/>
</dbReference>
<dbReference type="PANTHER" id="PTHR43248:SF25">
    <property type="entry name" value="AB HYDROLASE-1 DOMAIN-CONTAINING PROTEIN-RELATED"/>
    <property type="match status" value="1"/>
</dbReference>
<dbReference type="EMBL" id="JAGINW010000001">
    <property type="protein sequence ID" value="MBP2322121.1"/>
    <property type="molecule type" value="Genomic_DNA"/>
</dbReference>
<protein>
    <submittedName>
        <fullName evidence="6">Pimeloyl-ACP methyl ester carboxylesterase</fullName>
    </submittedName>
</protein>
<comment type="similarity">
    <text evidence="1">Belongs to the peptidase S33 family.</text>
</comment>
<evidence type="ECO:0000313" key="7">
    <source>
        <dbReference type="Proteomes" id="UP001519332"/>
    </source>
</evidence>
<keyword evidence="7" id="KW-1185">Reference proteome</keyword>
<sequence length="504" mass="55267">MSTITRVFGLALISAALVTGVSVPVANAQSAIDWKPCPEDATAECGTLRLPIDYANPSGEKFDLAVARRRATDPAKRVGILLVNPGGPGASGVGFAISQKDYFTADVRSRFDIIGWDPRGVARSQPVKCSLDMWAKEPSKNPATQAEFDALVKFNREFSEDCRKRSGPIFDHADTGATIQDMDAIRRSLGEQKINYYGISYGTLMGQQYAERYGDKIRAMVIDSNMDHSQRTWSFAATEAQTAESSFNEWVKWCDRTVSCALHGKDVTKMWDDLLARADRGEVTDVLDPGDPSEPPVITARNIAALGLDAFYGPSFQEFAKYAAQLDAQKPPQRRSFGDAEINFARQATFCSDWSLPVRSFTEYKMLEATENALAPHMRGGALGHDSIARCIGFPEKVNNPQRQLSIKNAPKILMLNALYDPATPYSWAANAHRQSKDTTVLLTYEGWGHGVYRRSQCTDKAVDSYFATLETPAPGARCAAVEPGGAALRTSDARPQVIPGWGR</sequence>
<dbReference type="Pfam" id="PF08386">
    <property type="entry name" value="Abhydrolase_4"/>
    <property type="match status" value="1"/>
</dbReference>
<feature type="domain" description="Peptidase S33 tripeptidyl aminopeptidase-like C-terminal" evidence="5">
    <location>
        <begin position="387"/>
        <end position="479"/>
    </location>
</feature>
<dbReference type="PANTHER" id="PTHR43248">
    <property type="entry name" value="2-SUCCINYL-6-HYDROXY-2,4-CYCLOHEXADIENE-1-CARBOXYLATE SYNTHASE"/>
    <property type="match status" value="1"/>
</dbReference>
<evidence type="ECO:0000256" key="2">
    <source>
        <dbReference type="ARBA" id="ARBA00022801"/>
    </source>
</evidence>
<dbReference type="Gene3D" id="3.40.50.1820">
    <property type="entry name" value="alpha/beta hydrolase"/>
    <property type="match status" value="1"/>
</dbReference>
<feature type="domain" description="AB hydrolase-1" evidence="4">
    <location>
        <begin position="80"/>
        <end position="233"/>
    </location>
</feature>
<evidence type="ECO:0000313" key="6">
    <source>
        <dbReference type="EMBL" id="MBP2322121.1"/>
    </source>
</evidence>
<dbReference type="InterPro" id="IPR029058">
    <property type="entry name" value="AB_hydrolase_fold"/>
</dbReference>
<gene>
    <name evidence="6" type="ORF">JOF56_002506</name>
</gene>
<organism evidence="6 7">
    <name type="scientific">Kibdelosporangium banguiense</name>
    <dbReference type="NCBI Taxonomy" id="1365924"/>
    <lineage>
        <taxon>Bacteria</taxon>
        <taxon>Bacillati</taxon>
        <taxon>Actinomycetota</taxon>
        <taxon>Actinomycetes</taxon>
        <taxon>Pseudonocardiales</taxon>
        <taxon>Pseudonocardiaceae</taxon>
        <taxon>Kibdelosporangium</taxon>
    </lineage>
</organism>
<name>A0ABS4TE47_9PSEU</name>